<evidence type="ECO:0000313" key="2">
    <source>
        <dbReference type="Proteomes" id="UP000013827"/>
    </source>
</evidence>
<dbReference type="HOGENOM" id="CLU_2228280_0_0_1"/>
<dbReference type="PaxDb" id="2903-EOD30144"/>
<accession>A0A0D3K309</accession>
<dbReference type="EnsemblProtists" id="EOD30144">
    <property type="protein sequence ID" value="EOD30144"/>
    <property type="gene ID" value="EMIHUDRAFT_434553"/>
</dbReference>
<reference evidence="1" key="2">
    <citation type="submission" date="2024-10" db="UniProtKB">
        <authorList>
            <consortium name="EnsemblProtists"/>
        </authorList>
    </citation>
    <scope>IDENTIFICATION</scope>
</reference>
<dbReference type="KEGG" id="ehx:EMIHUDRAFT_434553"/>
<dbReference type="Proteomes" id="UP000013827">
    <property type="component" value="Unassembled WGS sequence"/>
</dbReference>
<dbReference type="GeneID" id="17275418"/>
<protein>
    <submittedName>
        <fullName evidence="1">Uncharacterized protein</fullName>
    </submittedName>
</protein>
<keyword evidence="2" id="KW-1185">Reference proteome</keyword>
<organism evidence="1 2">
    <name type="scientific">Emiliania huxleyi (strain CCMP1516)</name>
    <dbReference type="NCBI Taxonomy" id="280463"/>
    <lineage>
        <taxon>Eukaryota</taxon>
        <taxon>Haptista</taxon>
        <taxon>Haptophyta</taxon>
        <taxon>Prymnesiophyceae</taxon>
        <taxon>Isochrysidales</taxon>
        <taxon>Noelaerhabdaceae</taxon>
        <taxon>Emiliania</taxon>
    </lineage>
</organism>
<name>A0A0D3K309_EMIH1</name>
<proteinExistence type="predicted"/>
<evidence type="ECO:0000313" key="1">
    <source>
        <dbReference type="EnsemblProtists" id="EOD30144"/>
    </source>
</evidence>
<dbReference type="RefSeq" id="XP_005782573.1">
    <property type="nucleotide sequence ID" value="XM_005782516.1"/>
</dbReference>
<dbReference type="AlphaFoldDB" id="A0A0D3K309"/>
<reference evidence="2" key="1">
    <citation type="journal article" date="2013" name="Nature">
        <title>Pan genome of the phytoplankton Emiliania underpins its global distribution.</title>
        <authorList>
            <person name="Read B.A."/>
            <person name="Kegel J."/>
            <person name="Klute M.J."/>
            <person name="Kuo A."/>
            <person name="Lefebvre S.C."/>
            <person name="Maumus F."/>
            <person name="Mayer C."/>
            <person name="Miller J."/>
            <person name="Monier A."/>
            <person name="Salamov A."/>
            <person name="Young J."/>
            <person name="Aguilar M."/>
            <person name="Claverie J.M."/>
            <person name="Frickenhaus S."/>
            <person name="Gonzalez K."/>
            <person name="Herman E.K."/>
            <person name="Lin Y.C."/>
            <person name="Napier J."/>
            <person name="Ogata H."/>
            <person name="Sarno A.F."/>
            <person name="Shmutz J."/>
            <person name="Schroeder D."/>
            <person name="de Vargas C."/>
            <person name="Verret F."/>
            <person name="von Dassow P."/>
            <person name="Valentin K."/>
            <person name="Van de Peer Y."/>
            <person name="Wheeler G."/>
            <person name="Dacks J.B."/>
            <person name="Delwiche C.F."/>
            <person name="Dyhrman S.T."/>
            <person name="Glockner G."/>
            <person name="John U."/>
            <person name="Richards T."/>
            <person name="Worden A.Z."/>
            <person name="Zhang X."/>
            <person name="Grigoriev I.V."/>
            <person name="Allen A.E."/>
            <person name="Bidle K."/>
            <person name="Borodovsky M."/>
            <person name="Bowler C."/>
            <person name="Brownlee C."/>
            <person name="Cock J.M."/>
            <person name="Elias M."/>
            <person name="Gladyshev V.N."/>
            <person name="Groth M."/>
            <person name="Guda C."/>
            <person name="Hadaegh A."/>
            <person name="Iglesias-Rodriguez M.D."/>
            <person name="Jenkins J."/>
            <person name="Jones B.M."/>
            <person name="Lawson T."/>
            <person name="Leese F."/>
            <person name="Lindquist E."/>
            <person name="Lobanov A."/>
            <person name="Lomsadze A."/>
            <person name="Malik S.B."/>
            <person name="Marsh M.E."/>
            <person name="Mackinder L."/>
            <person name="Mock T."/>
            <person name="Mueller-Roeber B."/>
            <person name="Pagarete A."/>
            <person name="Parker M."/>
            <person name="Probert I."/>
            <person name="Quesneville H."/>
            <person name="Raines C."/>
            <person name="Rensing S.A."/>
            <person name="Riano-Pachon D.M."/>
            <person name="Richier S."/>
            <person name="Rokitta S."/>
            <person name="Shiraiwa Y."/>
            <person name="Soanes D.M."/>
            <person name="van der Giezen M."/>
            <person name="Wahlund T.M."/>
            <person name="Williams B."/>
            <person name="Wilson W."/>
            <person name="Wolfe G."/>
            <person name="Wurch L.L."/>
        </authorList>
    </citation>
    <scope>NUCLEOTIDE SEQUENCE</scope>
</reference>
<sequence length="106" mass="11717">MEGMYLGDGIQRPDTVGFACDGFESAVANPFASGWQWVGPGVRPPGLRDKVVSYMRDVCGAFTSLEQVWDRCMFLKAWAPAAMATVKGKWSRTKAKLHTVMSRRAD</sequence>